<evidence type="ECO:0000256" key="3">
    <source>
        <dbReference type="ARBA" id="ARBA00022722"/>
    </source>
</evidence>
<evidence type="ECO:0000256" key="1">
    <source>
        <dbReference type="ARBA" id="ARBA00001946"/>
    </source>
</evidence>
<dbReference type="EMBL" id="BAABDI010000008">
    <property type="protein sequence ID" value="GAA3971066.1"/>
    <property type="molecule type" value="Genomic_DNA"/>
</dbReference>
<name>A0ABP7PU03_9BACT</name>
<evidence type="ECO:0000256" key="6">
    <source>
        <dbReference type="ARBA" id="ARBA00022842"/>
    </source>
</evidence>
<keyword evidence="4" id="KW-0479">Metal-binding</keyword>
<feature type="domain" description="PIN" evidence="8">
    <location>
        <begin position="6"/>
        <end position="118"/>
    </location>
</feature>
<dbReference type="Pfam" id="PF01850">
    <property type="entry name" value="PIN"/>
    <property type="match status" value="1"/>
</dbReference>
<accession>A0ABP7PU03</accession>
<evidence type="ECO:0000313" key="9">
    <source>
        <dbReference type="EMBL" id="GAA3971066.1"/>
    </source>
</evidence>
<dbReference type="Proteomes" id="UP001501556">
    <property type="component" value="Unassembled WGS sequence"/>
</dbReference>
<evidence type="ECO:0000256" key="4">
    <source>
        <dbReference type="ARBA" id="ARBA00022723"/>
    </source>
</evidence>
<dbReference type="Gene3D" id="3.40.50.1010">
    <property type="entry name" value="5'-nuclease"/>
    <property type="match status" value="1"/>
</dbReference>
<evidence type="ECO:0000256" key="2">
    <source>
        <dbReference type="ARBA" id="ARBA00022649"/>
    </source>
</evidence>
<dbReference type="CDD" id="cd18738">
    <property type="entry name" value="PIN_VapC4-5_FitB-like"/>
    <property type="match status" value="1"/>
</dbReference>
<evidence type="ECO:0000256" key="5">
    <source>
        <dbReference type="ARBA" id="ARBA00022801"/>
    </source>
</evidence>
<keyword evidence="3" id="KW-0540">Nuclease</keyword>
<reference evidence="10" key="1">
    <citation type="journal article" date="2019" name="Int. J. Syst. Evol. Microbiol.">
        <title>The Global Catalogue of Microorganisms (GCM) 10K type strain sequencing project: providing services to taxonomists for standard genome sequencing and annotation.</title>
        <authorList>
            <consortium name="The Broad Institute Genomics Platform"/>
            <consortium name="The Broad Institute Genome Sequencing Center for Infectious Disease"/>
            <person name="Wu L."/>
            <person name="Ma J."/>
        </authorList>
    </citation>
    <scope>NUCLEOTIDE SEQUENCE [LARGE SCALE GENOMIC DNA]</scope>
    <source>
        <strain evidence="10">JCM 17217</strain>
    </source>
</reference>
<sequence length="133" mass="14606">MGTGFLIDTNVFIDFQNGRLPALSSQWLIQQVDNGHGYLSVINRIELLVRPGNPAEEAALRQIISSCTELPLDETVIQQTIRLRQQHRIKLPDAIIAATALAHGIPLLTRNGRDFQSLTGLAVLNPHEAAPLP</sequence>
<keyword evidence="2" id="KW-1277">Toxin-antitoxin system</keyword>
<comment type="similarity">
    <text evidence="7">Belongs to the PINc/VapC protein family.</text>
</comment>
<comment type="caution">
    <text evidence="9">The sequence shown here is derived from an EMBL/GenBank/DDBJ whole genome shotgun (WGS) entry which is preliminary data.</text>
</comment>
<gene>
    <name evidence="9" type="ORF">GCM10022407_16170</name>
</gene>
<dbReference type="PANTHER" id="PTHR33653:SF1">
    <property type="entry name" value="RIBONUCLEASE VAPC2"/>
    <property type="match status" value="1"/>
</dbReference>
<dbReference type="InterPro" id="IPR050556">
    <property type="entry name" value="Type_II_TA_system_RNase"/>
</dbReference>
<evidence type="ECO:0000313" key="10">
    <source>
        <dbReference type="Proteomes" id="UP001501556"/>
    </source>
</evidence>
<proteinExistence type="inferred from homology"/>
<dbReference type="PANTHER" id="PTHR33653">
    <property type="entry name" value="RIBONUCLEASE VAPC2"/>
    <property type="match status" value="1"/>
</dbReference>
<dbReference type="InterPro" id="IPR002716">
    <property type="entry name" value="PIN_dom"/>
</dbReference>
<keyword evidence="5" id="KW-0378">Hydrolase</keyword>
<dbReference type="InterPro" id="IPR029060">
    <property type="entry name" value="PIN-like_dom_sf"/>
</dbReference>
<keyword evidence="10" id="KW-1185">Reference proteome</keyword>
<dbReference type="RefSeq" id="WP_345122909.1">
    <property type="nucleotide sequence ID" value="NZ_BAABDI010000008.1"/>
</dbReference>
<comment type="cofactor">
    <cofactor evidence="1">
        <name>Mg(2+)</name>
        <dbReference type="ChEBI" id="CHEBI:18420"/>
    </cofactor>
</comment>
<organism evidence="9 10">
    <name type="scientific">Hymenobacter antarcticus</name>
    <dbReference type="NCBI Taxonomy" id="486270"/>
    <lineage>
        <taxon>Bacteria</taxon>
        <taxon>Pseudomonadati</taxon>
        <taxon>Bacteroidota</taxon>
        <taxon>Cytophagia</taxon>
        <taxon>Cytophagales</taxon>
        <taxon>Hymenobacteraceae</taxon>
        <taxon>Hymenobacter</taxon>
    </lineage>
</organism>
<keyword evidence="6" id="KW-0460">Magnesium</keyword>
<dbReference type="SUPFAM" id="SSF88723">
    <property type="entry name" value="PIN domain-like"/>
    <property type="match status" value="1"/>
</dbReference>
<evidence type="ECO:0000259" key="8">
    <source>
        <dbReference type="Pfam" id="PF01850"/>
    </source>
</evidence>
<protein>
    <submittedName>
        <fullName evidence="9">Type II toxin-antitoxin system VapC family toxin</fullName>
    </submittedName>
</protein>
<evidence type="ECO:0000256" key="7">
    <source>
        <dbReference type="ARBA" id="ARBA00038093"/>
    </source>
</evidence>